<gene>
    <name evidence="3" type="ORF">MAR_019656</name>
</gene>
<feature type="compositionally biased region" description="Low complexity" evidence="2">
    <location>
        <begin position="365"/>
        <end position="377"/>
    </location>
</feature>
<feature type="compositionally biased region" description="Polar residues" evidence="2">
    <location>
        <begin position="461"/>
        <end position="473"/>
    </location>
</feature>
<feature type="region of interest" description="Disordered" evidence="2">
    <location>
        <begin position="357"/>
        <end position="382"/>
    </location>
</feature>
<feature type="region of interest" description="Disordered" evidence="2">
    <location>
        <begin position="449"/>
        <end position="473"/>
    </location>
</feature>
<protein>
    <submittedName>
        <fullName evidence="3">Uncharacterized protein</fullName>
    </submittedName>
</protein>
<evidence type="ECO:0000313" key="3">
    <source>
        <dbReference type="EMBL" id="WAR04287.1"/>
    </source>
</evidence>
<evidence type="ECO:0000256" key="1">
    <source>
        <dbReference type="SAM" id="Coils"/>
    </source>
</evidence>
<keyword evidence="1" id="KW-0175">Coiled coil</keyword>
<dbReference type="EMBL" id="CP111016">
    <property type="protein sequence ID" value="WAR04287.1"/>
    <property type="molecule type" value="Genomic_DNA"/>
</dbReference>
<dbReference type="Proteomes" id="UP001164746">
    <property type="component" value="Chromosome 5"/>
</dbReference>
<evidence type="ECO:0000313" key="4">
    <source>
        <dbReference type="Proteomes" id="UP001164746"/>
    </source>
</evidence>
<feature type="coiled-coil region" evidence="1">
    <location>
        <begin position="486"/>
        <end position="513"/>
    </location>
</feature>
<organism evidence="3 4">
    <name type="scientific">Mya arenaria</name>
    <name type="common">Soft-shell clam</name>
    <dbReference type="NCBI Taxonomy" id="6604"/>
    <lineage>
        <taxon>Eukaryota</taxon>
        <taxon>Metazoa</taxon>
        <taxon>Spiralia</taxon>
        <taxon>Lophotrochozoa</taxon>
        <taxon>Mollusca</taxon>
        <taxon>Bivalvia</taxon>
        <taxon>Autobranchia</taxon>
        <taxon>Heteroconchia</taxon>
        <taxon>Euheterodonta</taxon>
        <taxon>Imparidentia</taxon>
        <taxon>Neoheterodontei</taxon>
        <taxon>Myida</taxon>
        <taxon>Myoidea</taxon>
        <taxon>Myidae</taxon>
        <taxon>Mya</taxon>
    </lineage>
</organism>
<reference evidence="3" key="1">
    <citation type="submission" date="2022-11" db="EMBL/GenBank/DDBJ databases">
        <title>Centuries of genome instability and evolution in soft-shell clam transmissible cancer (bioRxiv).</title>
        <authorList>
            <person name="Hart S.F.M."/>
            <person name="Yonemitsu M.A."/>
            <person name="Giersch R.M."/>
            <person name="Beal B.F."/>
            <person name="Arriagada G."/>
            <person name="Davis B.W."/>
            <person name="Ostrander E.A."/>
            <person name="Goff S.P."/>
            <person name="Metzger M.J."/>
        </authorList>
    </citation>
    <scope>NUCLEOTIDE SEQUENCE</scope>
    <source>
        <strain evidence="3">MELC-2E11</strain>
        <tissue evidence="3">Siphon/mantle</tissue>
    </source>
</reference>
<proteinExistence type="predicted"/>
<accession>A0ABY7E665</accession>
<feature type="non-terminal residue" evidence="3">
    <location>
        <position position="1"/>
    </location>
</feature>
<keyword evidence="4" id="KW-1185">Reference proteome</keyword>
<name>A0ABY7E665_MYAAR</name>
<evidence type="ECO:0000256" key="2">
    <source>
        <dbReference type="SAM" id="MobiDB-lite"/>
    </source>
</evidence>
<sequence length="525" mass="57273">ACRDNAAGLWIAGGSFSCRNLLQAGDSWGIYRTRHSLCADQMNKNRCCESCRIVNKSYFRSTGDVINHADVTGNDTCTSNCIYLGDGSLPGSQCSWLLDARQLKREQASYTCNQNFAPGCKFTCSRVLADDFPSTPAPTTSTESCVDVPVGGVGIGELAQDCRRLTDPADFLGIFRERVRHCSDPETNRKCCASCSRVFNGETFPTPPTRSSVATDAPGTPPTRPPLKDTCTYGCVWAGSGTLAGGCEILLDRKQMTHKIAAYYCTNGFAQGCKYTCSLVRNAGENTAVPTTIPPTTADPCVDVHVWIGDGSRDCKYLTAFYPEDRIYGIYSNRKELCKSLNTRCCQSCRRVNSGEVFPDPPTTTPRVTVSTQPRTTAAPPQLKDTCTSECVSGADGTIPGSTCASLLTMAQGAEFCSQGFARGCQLTCNRLLTKLTYKLNNENEVIKSGLNQEPKAEPLTTGNTSPEPETTTKNLVKLQPWVIINRGFQNLVKKEEQRRKQMENMFNMLKSIWSSLNLSGIKTP</sequence>